<dbReference type="InterPro" id="IPR003661">
    <property type="entry name" value="HisK_dim/P_dom"/>
</dbReference>
<dbReference type="PROSITE" id="PS50122">
    <property type="entry name" value="CHEB"/>
    <property type="match status" value="1"/>
</dbReference>
<dbReference type="InterPro" id="IPR035909">
    <property type="entry name" value="CheB_C"/>
</dbReference>
<keyword evidence="4" id="KW-0808">Transferase</keyword>
<evidence type="ECO:0000313" key="15">
    <source>
        <dbReference type="Proteomes" id="UP001344906"/>
    </source>
</evidence>
<dbReference type="Pfam" id="PF13426">
    <property type="entry name" value="PAS_9"/>
    <property type="match status" value="1"/>
</dbReference>
<proteinExistence type="predicted"/>
<dbReference type="InterPro" id="IPR001610">
    <property type="entry name" value="PAC"/>
</dbReference>
<dbReference type="InterPro" id="IPR003594">
    <property type="entry name" value="HATPase_dom"/>
</dbReference>
<dbReference type="Gene3D" id="3.30.450.20">
    <property type="entry name" value="PAS domain"/>
    <property type="match status" value="4"/>
</dbReference>
<dbReference type="SUPFAM" id="SSF47384">
    <property type="entry name" value="Homodimeric domain of signal transducing histidine kinase"/>
    <property type="match status" value="1"/>
</dbReference>
<dbReference type="SMART" id="SM00388">
    <property type="entry name" value="HisKA"/>
    <property type="match status" value="1"/>
</dbReference>
<dbReference type="SUPFAM" id="SSF55785">
    <property type="entry name" value="PYP-like sensor domain (PAS domain)"/>
    <property type="match status" value="4"/>
</dbReference>
<keyword evidence="15" id="KW-1185">Reference proteome</keyword>
<dbReference type="CDD" id="cd16432">
    <property type="entry name" value="CheB_Rec"/>
    <property type="match status" value="1"/>
</dbReference>
<evidence type="ECO:0000256" key="6">
    <source>
        <dbReference type="PROSITE-ProRule" id="PRU00050"/>
    </source>
</evidence>
<sequence length="1414" mass="156393">MNTSIPFSSSTPIKVIGIVASLGGVEAVQHVLANLPADFPAPILLLQHLGEQSTMLVTALSRKSHLRIRWATEGDVLEPATVWVVPPGFSLHTYPDGTISLVPASEVVKSGHSAKGWPSADQFLTSIAFSYGTGALVVVLTGMGEYGARGVREVKQQGGMILAQDEATSLNWGMPKAAIETGCVDLIVPLHEIAPVLVGIVKKGTGLPRSPQEIQASEALFSGGGVAGTVLHRMDWSQTPLGRVRDWGATLSAVTRIMLASPQPLAVLWGAELILLYNDACSPLLGDAHPQALGQPLRESWKEGADVLFPLIDQVRSAGRAVERVDQPFCIRRYGLLEEEYATFAVSPIRDEHGDVGGFLLTMRRTTDQHTSERRLRTLRELGSSKAFASSPQDAYEAAALVLSDNRTDLPFALLYRFDELRQHAFLAGLTGLADGGPASPQTIDLDRQSPALWPLEQVASMGKAVRVENLSDRAAFPADASFPENASAAFLLPLRPSLDAPPTGCAVLGANARSLLDPAYRDFLDLVARQIAQNVQAGQQIEEARRKAQAFAELDRVRTEFFNNISHEFRTPLTLLLGPLEDLLAGTRGQLSPPQQSAVELAHRNSLRLLKQVNTLLDFSRLEAGRMQARLEPIDLAALTIELSEGFRPAIERAGLHLFIDCPPLPEPVLADGEMWEKMVLNLLSNALKFTFAGSITVRLRALPNHVELTVRDSGVGIAPEHLPHLFTRFYRVPDGRGRTREGSGIGLALVHELVHLHGGAVRVQSQPEQGSTFTIWLPRRIRQLPRKPVDQPLLSTATGVMPFLQEANQWIEGKVDQLADELLPSVEPLSARSPGARVLVADDNADMRDYLHRLLGSYWTVETVADGEQALLALERELPDVLLADVMMPRIDGFALLRMIRERPAIATLPIILVTARAGEETAIEGLLAGADDSIIKPFSARELVARVGAQLELARLRRESRAAIERSEAFLRTAVEASGVGVWELDVRTRQYTLSERVYELLGIEADGEDVSTAVTAHVHPEDRERLNQAQAQALNPQGDGRYHVEYRVRHKSGRLLWLDSRGRANFQEREDERHPIMLRGAILDVSEQKHLLEVVRQAPDFIGVCGPDLMLVFLNEAGKRLIGREGVDVSQMSIPDCFSQEEQMLIREEVLPQAMGEGLWMGELHLHHQGLSSLVPVDCHMYANYADDGRFVGLAIIATDISERKRAEAVQVHFRALFESAPGLYLVLEPEEFRIVAVSDAYLRATMTEREEIMGKTLFEVFPDDPNEPWSDGVRNLRASLERVRSEKRADVMAVQRYPIRRPMPEGGTFLERWWSPINSPVLGLDGEMAYIIHRVEDVTPFIRQMQEQGREADGLHQLESRAQHMEAEIVLRAQELQRVNEQLRESEERYRRLLQAYSSPQHSQGKTGQ</sequence>
<evidence type="ECO:0000313" key="14">
    <source>
        <dbReference type="EMBL" id="GLV55995.1"/>
    </source>
</evidence>
<feature type="domain" description="PAC" evidence="12">
    <location>
        <begin position="1046"/>
        <end position="1101"/>
    </location>
</feature>
<dbReference type="InterPro" id="IPR000673">
    <property type="entry name" value="Sig_transdc_resp-reg_Me-estase"/>
</dbReference>
<dbReference type="SUPFAM" id="SSF55874">
    <property type="entry name" value="ATPase domain of HSP90 chaperone/DNA topoisomerase II/histidine kinase"/>
    <property type="match status" value="1"/>
</dbReference>
<dbReference type="PROSITE" id="PS50110">
    <property type="entry name" value="RESPONSE_REGULATORY"/>
    <property type="match status" value="1"/>
</dbReference>
<evidence type="ECO:0000256" key="7">
    <source>
        <dbReference type="PROSITE-ProRule" id="PRU00169"/>
    </source>
</evidence>
<dbReference type="CDD" id="cd17574">
    <property type="entry name" value="REC_OmpR"/>
    <property type="match status" value="1"/>
</dbReference>
<dbReference type="InterPro" id="IPR001789">
    <property type="entry name" value="Sig_transdc_resp-reg_receiver"/>
</dbReference>
<keyword evidence="3 7" id="KW-0597">Phosphoprotein</keyword>
<evidence type="ECO:0000256" key="5">
    <source>
        <dbReference type="ARBA" id="ARBA00023012"/>
    </source>
</evidence>
<dbReference type="Pfam" id="PF08447">
    <property type="entry name" value="PAS_3"/>
    <property type="match status" value="1"/>
</dbReference>
<evidence type="ECO:0000259" key="10">
    <source>
        <dbReference type="PROSITE" id="PS50110"/>
    </source>
</evidence>
<comment type="caution">
    <text evidence="6">Lacks conserved residue(s) required for the propagation of feature annotation.</text>
</comment>
<keyword evidence="4" id="KW-0418">Kinase</keyword>
<dbReference type="SMART" id="SM00387">
    <property type="entry name" value="HATPase_c"/>
    <property type="match status" value="1"/>
</dbReference>
<dbReference type="NCBIfam" id="TIGR00229">
    <property type="entry name" value="sensory_box"/>
    <property type="match status" value="1"/>
</dbReference>
<feature type="domain" description="PAS" evidence="11">
    <location>
        <begin position="970"/>
        <end position="1041"/>
    </location>
</feature>
<dbReference type="RefSeq" id="WP_338250842.1">
    <property type="nucleotide sequence ID" value="NZ_BSRI01000001.1"/>
</dbReference>
<dbReference type="InterPro" id="IPR035965">
    <property type="entry name" value="PAS-like_dom_sf"/>
</dbReference>
<dbReference type="SUPFAM" id="SSF52738">
    <property type="entry name" value="Methylesterase CheB, C-terminal domain"/>
    <property type="match status" value="1"/>
</dbReference>
<dbReference type="PANTHER" id="PTHR43547:SF2">
    <property type="entry name" value="HYBRID SIGNAL TRANSDUCTION HISTIDINE KINASE C"/>
    <property type="match status" value="1"/>
</dbReference>
<keyword evidence="5" id="KW-0902">Two-component regulatory system</keyword>
<dbReference type="InterPro" id="IPR000700">
    <property type="entry name" value="PAS-assoc_C"/>
</dbReference>
<dbReference type="Gene3D" id="3.40.50.2300">
    <property type="match status" value="1"/>
</dbReference>
<reference evidence="14 15" key="1">
    <citation type="submission" date="2023-02" db="EMBL/GenBank/DDBJ databases">
        <title>Dictyobacter halimunensis sp. nov., a new member of the class Ktedonobacteria from forest soil in a geothermal area.</title>
        <authorList>
            <person name="Rachmania M.K."/>
            <person name="Ningsih F."/>
            <person name="Sakai Y."/>
            <person name="Yabe S."/>
            <person name="Yokota A."/>
            <person name="Sjamsuridzal W."/>
        </authorList>
    </citation>
    <scope>NUCLEOTIDE SEQUENCE [LARGE SCALE GENOMIC DNA]</scope>
    <source>
        <strain evidence="14 15">S3.2.2.5</strain>
    </source>
</reference>
<dbReference type="Gene3D" id="1.10.287.130">
    <property type="match status" value="1"/>
</dbReference>
<dbReference type="Gene3D" id="3.40.50.180">
    <property type="entry name" value="Methylesterase CheB, C-terminal domain"/>
    <property type="match status" value="1"/>
</dbReference>
<evidence type="ECO:0000256" key="1">
    <source>
        <dbReference type="ARBA" id="ARBA00000085"/>
    </source>
</evidence>
<dbReference type="Pfam" id="PF00072">
    <property type="entry name" value="Response_reg"/>
    <property type="match status" value="1"/>
</dbReference>
<dbReference type="InterPro" id="IPR013656">
    <property type="entry name" value="PAS_4"/>
</dbReference>
<gene>
    <name evidence="14" type="ORF">KDH_28390</name>
</gene>
<protein>
    <recommendedName>
        <fullName evidence="2">histidine kinase</fullName>
        <ecNumber evidence="2">2.7.13.3</ecNumber>
    </recommendedName>
</protein>
<dbReference type="Pfam" id="PF01339">
    <property type="entry name" value="CheB_methylest"/>
    <property type="match status" value="1"/>
</dbReference>
<feature type="coiled-coil region" evidence="8">
    <location>
        <begin position="1374"/>
        <end position="1401"/>
    </location>
</feature>
<dbReference type="Pfam" id="PF00512">
    <property type="entry name" value="HisKA"/>
    <property type="match status" value="1"/>
</dbReference>
<dbReference type="PANTHER" id="PTHR43547">
    <property type="entry name" value="TWO-COMPONENT HISTIDINE KINASE"/>
    <property type="match status" value="1"/>
</dbReference>
<dbReference type="SMART" id="SM00091">
    <property type="entry name" value="PAS"/>
    <property type="match status" value="4"/>
</dbReference>
<evidence type="ECO:0000259" key="11">
    <source>
        <dbReference type="PROSITE" id="PS50112"/>
    </source>
</evidence>
<evidence type="ECO:0000256" key="3">
    <source>
        <dbReference type="ARBA" id="ARBA00022553"/>
    </source>
</evidence>
<dbReference type="PROSITE" id="PS50109">
    <property type="entry name" value="HIS_KIN"/>
    <property type="match status" value="1"/>
</dbReference>
<dbReference type="SMART" id="SM00448">
    <property type="entry name" value="REC"/>
    <property type="match status" value="1"/>
</dbReference>
<dbReference type="InterPro" id="IPR036097">
    <property type="entry name" value="HisK_dim/P_sf"/>
</dbReference>
<dbReference type="SUPFAM" id="SSF52172">
    <property type="entry name" value="CheY-like"/>
    <property type="match status" value="1"/>
</dbReference>
<feature type="domain" description="Response regulatory" evidence="10">
    <location>
        <begin position="839"/>
        <end position="954"/>
    </location>
</feature>
<evidence type="ECO:0000256" key="2">
    <source>
        <dbReference type="ARBA" id="ARBA00012438"/>
    </source>
</evidence>
<dbReference type="PROSITE" id="PS50113">
    <property type="entry name" value="PAC"/>
    <property type="match status" value="1"/>
</dbReference>
<dbReference type="InterPro" id="IPR013655">
    <property type="entry name" value="PAS_fold_3"/>
</dbReference>
<dbReference type="EMBL" id="BSRI01000001">
    <property type="protein sequence ID" value="GLV55995.1"/>
    <property type="molecule type" value="Genomic_DNA"/>
</dbReference>
<dbReference type="InterPro" id="IPR011006">
    <property type="entry name" value="CheY-like_superfamily"/>
</dbReference>
<dbReference type="InterPro" id="IPR000014">
    <property type="entry name" value="PAS"/>
</dbReference>
<dbReference type="InterPro" id="IPR036890">
    <property type="entry name" value="HATPase_C_sf"/>
</dbReference>
<feature type="domain" description="Histidine kinase" evidence="9">
    <location>
        <begin position="565"/>
        <end position="783"/>
    </location>
</feature>
<comment type="caution">
    <text evidence="14">The sequence shown here is derived from an EMBL/GenBank/DDBJ whole genome shotgun (WGS) entry which is preliminary data.</text>
</comment>
<dbReference type="SUPFAM" id="SSF55781">
    <property type="entry name" value="GAF domain-like"/>
    <property type="match status" value="1"/>
</dbReference>
<dbReference type="Pfam" id="PF08448">
    <property type="entry name" value="PAS_4"/>
    <property type="match status" value="1"/>
</dbReference>
<keyword evidence="8" id="KW-0175">Coiled coil</keyword>
<dbReference type="PRINTS" id="PR00344">
    <property type="entry name" value="BCTRLSENSOR"/>
</dbReference>
<dbReference type="SMART" id="SM00086">
    <property type="entry name" value="PAC"/>
    <property type="match status" value="2"/>
</dbReference>
<dbReference type="Proteomes" id="UP001344906">
    <property type="component" value="Unassembled WGS sequence"/>
</dbReference>
<accession>A0ABQ6FQM6</accession>
<dbReference type="InterPro" id="IPR005467">
    <property type="entry name" value="His_kinase_dom"/>
</dbReference>
<evidence type="ECO:0000259" key="12">
    <source>
        <dbReference type="PROSITE" id="PS50113"/>
    </source>
</evidence>
<evidence type="ECO:0000259" key="9">
    <source>
        <dbReference type="PROSITE" id="PS50109"/>
    </source>
</evidence>
<comment type="catalytic activity">
    <reaction evidence="1">
        <text>ATP + protein L-histidine = ADP + protein N-phospho-L-histidine.</text>
        <dbReference type="EC" id="2.7.13.3"/>
    </reaction>
</comment>
<dbReference type="CDD" id="cd00130">
    <property type="entry name" value="PAS"/>
    <property type="match status" value="3"/>
</dbReference>
<evidence type="ECO:0000256" key="8">
    <source>
        <dbReference type="SAM" id="Coils"/>
    </source>
</evidence>
<dbReference type="EC" id="2.7.13.3" evidence="2"/>
<evidence type="ECO:0000259" key="13">
    <source>
        <dbReference type="PROSITE" id="PS50122"/>
    </source>
</evidence>
<feature type="domain" description="CheB-type methylesterase" evidence="13">
    <location>
        <begin position="6"/>
        <end position="204"/>
    </location>
</feature>
<feature type="modified residue" description="4-aspartylphosphate" evidence="7">
    <location>
        <position position="887"/>
    </location>
</feature>
<dbReference type="Pfam" id="PF02518">
    <property type="entry name" value="HATPase_c"/>
    <property type="match status" value="1"/>
</dbReference>
<dbReference type="PROSITE" id="PS50112">
    <property type="entry name" value="PAS"/>
    <property type="match status" value="1"/>
</dbReference>
<evidence type="ECO:0000256" key="4">
    <source>
        <dbReference type="ARBA" id="ARBA00022777"/>
    </source>
</evidence>
<dbReference type="InterPro" id="IPR004358">
    <property type="entry name" value="Sig_transdc_His_kin-like_C"/>
</dbReference>
<organism evidence="14 15">
    <name type="scientific">Dictyobacter halimunensis</name>
    <dbReference type="NCBI Taxonomy" id="3026934"/>
    <lineage>
        <taxon>Bacteria</taxon>
        <taxon>Bacillati</taxon>
        <taxon>Chloroflexota</taxon>
        <taxon>Ktedonobacteria</taxon>
        <taxon>Ktedonobacterales</taxon>
        <taxon>Dictyobacteraceae</taxon>
        <taxon>Dictyobacter</taxon>
    </lineage>
</organism>
<name>A0ABQ6FQM6_9CHLR</name>
<dbReference type="Gene3D" id="3.30.565.10">
    <property type="entry name" value="Histidine kinase-like ATPase, C-terminal domain"/>
    <property type="match status" value="1"/>
</dbReference>